<dbReference type="WBParaSite" id="PSAMB.scaffold2860size20859.g19397.t1">
    <property type="protein sequence ID" value="PSAMB.scaffold2860size20859.g19397.t1"/>
    <property type="gene ID" value="PSAMB.scaffold2860size20859.g19397"/>
</dbReference>
<keyword evidence="10 16" id="KW-1133">Transmembrane helix</keyword>
<evidence type="ECO:0000256" key="12">
    <source>
        <dbReference type="ARBA" id="ARBA00023136"/>
    </source>
</evidence>
<reference evidence="21" key="1">
    <citation type="submission" date="2022-11" db="UniProtKB">
        <authorList>
            <consortium name="WormBaseParasite"/>
        </authorList>
    </citation>
    <scope>IDENTIFICATION</scope>
</reference>
<evidence type="ECO:0000256" key="13">
    <source>
        <dbReference type="ARBA" id="ARBA00023180"/>
    </source>
</evidence>
<dbReference type="Pfam" id="PF04389">
    <property type="entry name" value="Peptidase_M28"/>
    <property type="match status" value="1"/>
</dbReference>
<keyword evidence="20" id="KW-1185">Reference proteome</keyword>
<accession>A0A914VZ34</accession>
<dbReference type="GO" id="GO:0046872">
    <property type="term" value="F:metal ion binding"/>
    <property type="evidence" value="ECO:0007669"/>
    <property type="project" value="UniProtKB-KW"/>
</dbReference>
<comment type="similarity">
    <text evidence="3">Belongs to the peptidase M28 family.</text>
</comment>
<evidence type="ECO:0000256" key="11">
    <source>
        <dbReference type="ARBA" id="ARBA00023049"/>
    </source>
</evidence>
<evidence type="ECO:0000256" key="14">
    <source>
        <dbReference type="ARBA" id="ARBA00078796"/>
    </source>
</evidence>
<keyword evidence="6" id="KW-0479">Metal-binding</keyword>
<feature type="transmembrane region" description="Helical" evidence="16">
    <location>
        <begin position="606"/>
        <end position="626"/>
    </location>
</feature>
<evidence type="ECO:0000259" key="17">
    <source>
        <dbReference type="Pfam" id="PF04389"/>
    </source>
</evidence>
<evidence type="ECO:0000256" key="3">
    <source>
        <dbReference type="ARBA" id="ARBA00010918"/>
    </source>
</evidence>
<evidence type="ECO:0000256" key="2">
    <source>
        <dbReference type="ARBA" id="ARBA00004477"/>
    </source>
</evidence>
<keyword evidence="12 16" id="KW-0472">Membrane</keyword>
<feature type="region of interest" description="Disordered" evidence="15">
    <location>
        <begin position="1"/>
        <end position="36"/>
    </location>
</feature>
<comment type="subcellular location">
    <subcellularLocation>
        <location evidence="2">Endoplasmic reticulum membrane</location>
        <topology evidence="2">Multi-pass membrane protein</topology>
    </subcellularLocation>
</comment>
<dbReference type="InterPro" id="IPR053974">
    <property type="entry name" value="ERMP1_1-A_TM"/>
</dbReference>
<evidence type="ECO:0000313" key="20">
    <source>
        <dbReference type="Proteomes" id="UP000887566"/>
    </source>
</evidence>
<evidence type="ECO:0000256" key="7">
    <source>
        <dbReference type="ARBA" id="ARBA00022801"/>
    </source>
</evidence>
<feature type="domain" description="Peptidase M28" evidence="17">
    <location>
        <begin position="161"/>
        <end position="355"/>
    </location>
</feature>
<dbReference type="PANTHER" id="PTHR12147:SF22">
    <property type="entry name" value="ENDOPLASMIC RETICULUM METALLOPEPTIDASE 1"/>
    <property type="match status" value="1"/>
</dbReference>
<sequence>MLAPSSPSGLRSRKLVREPIRSETNGNGYSTKTCSKPDQTSRIQFRHWLLILGIVASVYSFVVYVDNRMPEVLPSNQYVEFSETRARTFLKTLAGFGPRPSGSVACEVKAVNLIDDKLYEIKKVVDSIGSNRLEMDVQRPSGCFDLGFLSSFTLCYRNITNIIARFGPKSGPAPHSVLVNCHFDTLPDSPGATDDGVSCAIMLEILEVYARSKEPFENDIVLLFNGAEENFLQASHGFITNHPWRHSIRAFVNLEGAGAGGREMLFQAGPGNSWLLKTYLDNAPHPHCSILAQEIFQSGIVPSDTDFRMFRDYGRIPGLDIAYVRNGWVYHTEFDRPEFIPAGAIQRAGENTLAVVRALVKSPYLAHPGNYQEGRWVFYDIIGLFTVCYSLDLSVIINYVAVALVALKIFRNLVLKSNRYGENYTKGDLVMALFHQLAAMIVISATGLLLVYMVKSLDLIMVWYATPEIIFPLYFLPCLMAGVATHAVISQRYYKQRDPYVIEQAHYDSMLVIFATLLFVMTFMGWASAFLVFIHVIFPVLRDVIHAILVRCRMANERSATAILYAQLIAVLPVILFGCYGVMLVYEFFVPIMGRIGNAFNPEFMVMPISVLATFSFVLYTNNLLYISRSIWYLLKCGLALFILFIVVLLTTRLGEPYKYSPDAPRLRRVIILHTKRTIYDFSGAVQKSDSGLFVQALDYRGTKDLPEHTFLQGSRVPDCSKTSDEFCQLPYYTAIHELFPPEESRWVSLPTTPPIERPLQLELVERSQPAKNQVNISFWVDGGTDKTSLHVTPINGYKMVQWSLTSTGLRDMADRRTYFAFICYGKYSGPWNFWVLLEHSDPNPPDPKKQPSLELAVATHYAHGPYQYSETIQQVRSLINSRRTTPHMAVGWWKWAMTHICGASELVAKFF</sequence>
<evidence type="ECO:0000256" key="8">
    <source>
        <dbReference type="ARBA" id="ARBA00022824"/>
    </source>
</evidence>
<dbReference type="GO" id="GO:0005789">
    <property type="term" value="C:endoplasmic reticulum membrane"/>
    <property type="evidence" value="ECO:0007669"/>
    <property type="project" value="UniProtKB-SubCell"/>
</dbReference>
<feature type="transmembrane region" description="Helical" evidence="16">
    <location>
        <begin position="376"/>
        <end position="409"/>
    </location>
</feature>
<comment type="cofactor">
    <cofactor evidence="1">
        <name>Zn(2+)</name>
        <dbReference type="ChEBI" id="CHEBI:29105"/>
    </cofactor>
</comment>
<proteinExistence type="inferred from homology"/>
<dbReference type="AlphaFoldDB" id="A0A914VZ34"/>
<feature type="transmembrane region" description="Helical" evidence="16">
    <location>
        <begin position="510"/>
        <end position="526"/>
    </location>
</feature>
<dbReference type="Pfam" id="PF22249">
    <property type="entry name" value="ERMP1-TM"/>
    <property type="match status" value="1"/>
</dbReference>
<keyword evidence="8" id="KW-0256">Endoplasmic reticulum</keyword>
<organism evidence="20 21">
    <name type="scientific">Plectus sambesii</name>
    <dbReference type="NCBI Taxonomy" id="2011161"/>
    <lineage>
        <taxon>Eukaryota</taxon>
        <taxon>Metazoa</taxon>
        <taxon>Ecdysozoa</taxon>
        <taxon>Nematoda</taxon>
        <taxon>Chromadorea</taxon>
        <taxon>Plectida</taxon>
        <taxon>Plectina</taxon>
        <taxon>Plectoidea</taxon>
        <taxon>Plectidae</taxon>
        <taxon>Plectus</taxon>
    </lineage>
</organism>
<feature type="transmembrane region" description="Helical" evidence="16">
    <location>
        <begin position="633"/>
        <end position="652"/>
    </location>
</feature>
<dbReference type="InterPro" id="IPR048024">
    <property type="entry name" value="Fxna-like_M28_dom"/>
</dbReference>
<evidence type="ECO:0000256" key="15">
    <source>
        <dbReference type="SAM" id="MobiDB-lite"/>
    </source>
</evidence>
<keyword evidence="4" id="KW-0645">Protease</keyword>
<evidence type="ECO:0000259" key="19">
    <source>
        <dbReference type="Pfam" id="PF22249"/>
    </source>
</evidence>
<evidence type="ECO:0000313" key="21">
    <source>
        <dbReference type="WBParaSite" id="PSAMB.scaffold2860size20859.g19397.t1"/>
    </source>
</evidence>
<evidence type="ECO:0000256" key="16">
    <source>
        <dbReference type="SAM" id="Phobius"/>
    </source>
</evidence>
<dbReference type="PANTHER" id="PTHR12147">
    <property type="entry name" value="METALLOPEPTIDASE M28 FAMILY MEMBER"/>
    <property type="match status" value="1"/>
</dbReference>
<evidence type="ECO:0000256" key="10">
    <source>
        <dbReference type="ARBA" id="ARBA00022989"/>
    </source>
</evidence>
<keyword evidence="11" id="KW-0482">Metalloprotease</keyword>
<feature type="domain" description="Endoplasmic reticulum metallopeptidase 1/1-A TM" evidence="19">
    <location>
        <begin position="428"/>
        <end position="647"/>
    </location>
</feature>
<dbReference type="Proteomes" id="UP000887566">
    <property type="component" value="Unplaced"/>
</dbReference>
<feature type="transmembrane region" description="Helical" evidence="16">
    <location>
        <begin position="562"/>
        <end position="586"/>
    </location>
</feature>
<evidence type="ECO:0000256" key="6">
    <source>
        <dbReference type="ARBA" id="ARBA00022723"/>
    </source>
</evidence>
<evidence type="ECO:0000259" key="18">
    <source>
        <dbReference type="Pfam" id="PF22248"/>
    </source>
</evidence>
<keyword evidence="9" id="KW-0862">Zinc</keyword>
<evidence type="ECO:0000256" key="4">
    <source>
        <dbReference type="ARBA" id="ARBA00022670"/>
    </source>
</evidence>
<dbReference type="GO" id="GO:0006508">
    <property type="term" value="P:proteolysis"/>
    <property type="evidence" value="ECO:0007669"/>
    <property type="project" value="UniProtKB-KW"/>
</dbReference>
<keyword evidence="13" id="KW-0325">Glycoprotein</keyword>
<keyword evidence="7" id="KW-0378">Hydrolase</keyword>
<dbReference type="InterPro" id="IPR053973">
    <property type="entry name" value="ERMP1-like_C"/>
</dbReference>
<dbReference type="InterPro" id="IPR045175">
    <property type="entry name" value="M28_fam"/>
</dbReference>
<feature type="transmembrane region" description="Helical" evidence="16">
    <location>
        <begin position="429"/>
        <end position="454"/>
    </location>
</feature>
<dbReference type="FunFam" id="3.40.630.10:FF:000008">
    <property type="entry name" value="Endoplasmic reticulum metallopeptidase 1"/>
    <property type="match status" value="1"/>
</dbReference>
<dbReference type="Pfam" id="PF22248">
    <property type="entry name" value="ERMP1_C"/>
    <property type="match status" value="1"/>
</dbReference>
<dbReference type="CDD" id="cd03875">
    <property type="entry name" value="M28_Fxna_like"/>
    <property type="match status" value="1"/>
</dbReference>
<dbReference type="Gene3D" id="3.40.630.10">
    <property type="entry name" value="Zn peptidases"/>
    <property type="match status" value="1"/>
</dbReference>
<dbReference type="GO" id="GO:0008235">
    <property type="term" value="F:metalloexopeptidase activity"/>
    <property type="evidence" value="ECO:0007669"/>
    <property type="project" value="InterPro"/>
</dbReference>
<keyword evidence="5 16" id="KW-0812">Transmembrane</keyword>
<evidence type="ECO:0000256" key="5">
    <source>
        <dbReference type="ARBA" id="ARBA00022692"/>
    </source>
</evidence>
<feature type="compositionally biased region" description="Polar residues" evidence="15">
    <location>
        <begin position="22"/>
        <end position="36"/>
    </location>
</feature>
<feature type="domain" description="Endoplasmic reticulum metallopeptidase 1-like C-terminal" evidence="18">
    <location>
        <begin position="665"/>
        <end position="876"/>
    </location>
</feature>
<evidence type="ECO:0000256" key="9">
    <source>
        <dbReference type="ARBA" id="ARBA00022833"/>
    </source>
</evidence>
<protein>
    <recommendedName>
        <fullName evidence="14">FXNA-like protease</fullName>
    </recommendedName>
</protein>
<evidence type="ECO:0000256" key="1">
    <source>
        <dbReference type="ARBA" id="ARBA00001947"/>
    </source>
</evidence>
<feature type="transmembrane region" description="Helical" evidence="16">
    <location>
        <begin position="469"/>
        <end position="489"/>
    </location>
</feature>
<name>A0A914VZ34_9BILA</name>
<dbReference type="SUPFAM" id="SSF53187">
    <property type="entry name" value="Zn-dependent exopeptidases"/>
    <property type="match status" value="1"/>
</dbReference>
<feature type="transmembrane region" description="Helical" evidence="16">
    <location>
        <begin position="45"/>
        <end position="65"/>
    </location>
</feature>
<dbReference type="InterPro" id="IPR007484">
    <property type="entry name" value="Peptidase_M28"/>
</dbReference>